<dbReference type="EMBL" id="JAMBOP010000017">
    <property type="protein sequence ID" value="MCM3736982.1"/>
    <property type="molecule type" value="Genomic_DNA"/>
</dbReference>
<organism evidence="1 2">
    <name type="scientific">Bacillus cytotoxicus</name>
    <dbReference type="NCBI Taxonomy" id="580165"/>
    <lineage>
        <taxon>Bacteria</taxon>
        <taxon>Bacillati</taxon>
        <taxon>Bacillota</taxon>
        <taxon>Bacilli</taxon>
        <taxon>Bacillales</taxon>
        <taxon>Bacillaceae</taxon>
        <taxon>Bacillus</taxon>
        <taxon>Bacillus cereus group</taxon>
    </lineage>
</organism>
<comment type="caution">
    <text evidence="1">The sequence shown here is derived from an EMBL/GenBank/DDBJ whole genome shotgun (WGS) entry which is preliminary data.</text>
</comment>
<keyword evidence="2" id="KW-1185">Reference proteome</keyword>
<dbReference type="Proteomes" id="UP001202289">
    <property type="component" value="Unassembled WGS sequence"/>
</dbReference>
<accession>A0ACC6AAR4</accession>
<sequence>MWKGIIVYFCVQLIIFLIILLMAKRKDKRLQNNHGTEVPNSYIFTGEVYFDPTTREKYEVYYNKMDGKRFHKKCFNEK</sequence>
<gene>
    <name evidence="1" type="ORF">M3215_14480</name>
</gene>
<reference evidence="1" key="1">
    <citation type="submission" date="2022-05" db="EMBL/GenBank/DDBJ databases">
        <title>Comparative Genomics of Spacecraft Associated Microbes.</title>
        <authorList>
            <person name="Tran M.T."/>
            <person name="Wright A."/>
            <person name="Seuylemezian A."/>
            <person name="Eisen J."/>
            <person name="Coil D."/>
        </authorList>
    </citation>
    <scope>NUCLEOTIDE SEQUENCE</scope>
    <source>
        <strain evidence="1">FAIRING 10M-2.2</strain>
    </source>
</reference>
<evidence type="ECO:0000313" key="2">
    <source>
        <dbReference type="Proteomes" id="UP001202289"/>
    </source>
</evidence>
<proteinExistence type="predicted"/>
<name>A0ACC6AAR4_9BACI</name>
<protein>
    <submittedName>
        <fullName evidence="1">Uncharacterized protein</fullName>
    </submittedName>
</protein>
<evidence type="ECO:0000313" key="1">
    <source>
        <dbReference type="EMBL" id="MCM3736982.1"/>
    </source>
</evidence>